<protein>
    <recommendedName>
        <fullName evidence="3">CCHC-type domain-containing protein</fullName>
    </recommendedName>
</protein>
<evidence type="ECO:0000256" key="1">
    <source>
        <dbReference type="PROSITE-ProRule" id="PRU00047"/>
    </source>
</evidence>
<dbReference type="PANTHER" id="PTHR31286">
    <property type="entry name" value="GLYCINE-RICH CELL WALL STRUCTURAL PROTEIN 1.8-LIKE"/>
    <property type="match status" value="1"/>
</dbReference>
<feature type="region of interest" description="Disordered" evidence="2">
    <location>
        <begin position="262"/>
        <end position="297"/>
    </location>
</feature>
<dbReference type="InterPro" id="IPR025836">
    <property type="entry name" value="Zn_knuckle_CX2CX4HX4C"/>
</dbReference>
<keyword evidence="1" id="KW-0862">Zinc</keyword>
<dbReference type="Proteomes" id="UP000323000">
    <property type="component" value="Chromosome 11"/>
</dbReference>
<reference evidence="5" key="1">
    <citation type="journal article" date="2019" name="Gigascience">
        <title>De novo genome assembly of the endangered Acer yangbiense, a plant species with extremely small populations endemic to Yunnan Province, China.</title>
        <authorList>
            <person name="Yang J."/>
            <person name="Wariss H.M."/>
            <person name="Tao L."/>
            <person name="Zhang R."/>
            <person name="Yun Q."/>
            <person name="Hollingsworth P."/>
            <person name="Dao Z."/>
            <person name="Luo G."/>
            <person name="Guo H."/>
            <person name="Ma Y."/>
            <person name="Sun W."/>
        </authorList>
    </citation>
    <scope>NUCLEOTIDE SEQUENCE [LARGE SCALE GENOMIC DNA]</scope>
    <source>
        <strain evidence="5">cv. Malutang</strain>
    </source>
</reference>
<dbReference type="InterPro" id="IPR001878">
    <property type="entry name" value="Znf_CCHC"/>
</dbReference>
<feature type="compositionally biased region" description="Basic and acidic residues" evidence="2">
    <location>
        <begin position="392"/>
        <end position="427"/>
    </location>
</feature>
<dbReference type="InterPro" id="IPR040256">
    <property type="entry name" value="At4g02000-like"/>
</dbReference>
<keyword evidence="1" id="KW-0479">Metal-binding</keyword>
<feature type="region of interest" description="Disordered" evidence="2">
    <location>
        <begin position="329"/>
        <end position="516"/>
    </location>
</feature>
<dbReference type="AlphaFoldDB" id="A0A5C7H292"/>
<gene>
    <name evidence="4" type="ORF">EZV62_023491</name>
</gene>
<feature type="compositionally biased region" description="Basic and acidic residues" evidence="2">
    <location>
        <begin position="490"/>
        <end position="516"/>
    </location>
</feature>
<evidence type="ECO:0000313" key="5">
    <source>
        <dbReference type="Proteomes" id="UP000323000"/>
    </source>
</evidence>
<dbReference type="Pfam" id="PF14392">
    <property type="entry name" value="zf-CCHC_4"/>
    <property type="match status" value="1"/>
</dbReference>
<dbReference type="InterPro" id="IPR025558">
    <property type="entry name" value="DUF4283"/>
</dbReference>
<dbReference type="PANTHER" id="PTHR31286:SF167">
    <property type="entry name" value="OS09G0268800 PROTEIN"/>
    <property type="match status" value="1"/>
</dbReference>
<feature type="domain" description="CCHC-type" evidence="3">
    <location>
        <begin position="210"/>
        <end position="225"/>
    </location>
</feature>
<evidence type="ECO:0000259" key="3">
    <source>
        <dbReference type="PROSITE" id="PS50158"/>
    </source>
</evidence>
<dbReference type="EMBL" id="VAHF01000011">
    <property type="protein sequence ID" value="TXG50967.1"/>
    <property type="molecule type" value="Genomic_DNA"/>
</dbReference>
<dbReference type="PROSITE" id="PS50158">
    <property type="entry name" value="ZF_CCHC"/>
    <property type="match status" value="1"/>
</dbReference>
<evidence type="ECO:0000256" key="2">
    <source>
        <dbReference type="SAM" id="MobiDB-lite"/>
    </source>
</evidence>
<evidence type="ECO:0000313" key="4">
    <source>
        <dbReference type="EMBL" id="TXG50967.1"/>
    </source>
</evidence>
<sequence>MDADELERLCSALSIKELEGPVGSLDEGMKTSRERKLTFCLVGKVMTTALVNKDAFIRVFNSIWKVSEGVDIEWVEGNVFTFQFFNMEDCNRIINGGPWLFDKAIVVLEVMPLDGDITILGFNKVEFWIQVHKIPPLCMLEGIGLFLRNMIGDVREVDLATARVDNNRYLRIRVVVNISEPLIRSLRVDLMGTGKITTMLLRYERLQDYCFKCRRVGHCIRECREEGDIREITSEANYHTCIWLQTGSPPKKPLSCFRTPEMANRGNFGRTSQRRLPDNWRKSKGHPSGGISADRKGSSFLSSRLEKENGHVVPKDSGLESCFETRALAGNNEPRNKENGEAMNIDVGVNKEEDKRVGDLSGDGSINNDNKTERVGRVENPDKVLSCSPKENLGRLKPKSETLGHKDITNQIEGEGKLKGIDSRRGNSDWAGTIGETSKNLRSTKKKARVNKASDSGALNQEVGQGSKGDGQHGNKILGNDVGMGNQLGLDEKEGKEDVAKQRSEGCETRGDGKSD</sequence>
<organism evidence="4 5">
    <name type="scientific">Acer yangbiense</name>
    <dbReference type="NCBI Taxonomy" id="1000413"/>
    <lineage>
        <taxon>Eukaryota</taxon>
        <taxon>Viridiplantae</taxon>
        <taxon>Streptophyta</taxon>
        <taxon>Embryophyta</taxon>
        <taxon>Tracheophyta</taxon>
        <taxon>Spermatophyta</taxon>
        <taxon>Magnoliopsida</taxon>
        <taxon>eudicotyledons</taxon>
        <taxon>Gunneridae</taxon>
        <taxon>Pentapetalae</taxon>
        <taxon>rosids</taxon>
        <taxon>malvids</taxon>
        <taxon>Sapindales</taxon>
        <taxon>Sapindaceae</taxon>
        <taxon>Hippocastanoideae</taxon>
        <taxon>Acereae</taxon>
        <taxon>Acer</taxon>
    </lineage>
</organism>
<feature type="compositionally biased region" description="Polar residues" evidence="2">
    <location>
        <begin position="453"/>
        <end position="464"/>
    </location>
</feature>
<accession>A0A5C7H292</accession>
<dbReference type="Pfam" id="PF14111">
    <property type="entry name" value="DUF4283"/>
    <property type="match status" value="1"/>
</dbReference>
<feature type="compositionally biased region" description="Basic and acidic residues" evidence="2">
    <location>
        <begin position="370"/>
        <end position="382"/>
    </location>
</feature>
<keyword evidence="1" id="KW-0863">Zinc-finger</keyword>
<name>A0A5C7H292_9ROSI</name>
<feature type="compositionally biased region" description="Basic and acidic residues" evidence="2">
    <location>
        <begin position="349"/>
        <end position="358"/>
    </location>
</feature>
<dbReference type="GO" id="GO:0003676">
    <property type="term" value="F:nucleic acid binding"/>
    <property type="evidence" value="ECO:0007669"/>
    <property type="project" value="InterPro"/>
</dbReference>
<keyword evidence="5" id="KW-1185">Reference proteome</keyword>
<dbReference type="OrthoDB" id="2219495at2759"/>
<dbReference type="GO" id="GO:0008270">
    <property type="term" value="F:zinc ion binding"/>
    <property type="evidence" value="ECO:0007669"/>
    <property type="project" value="UniProtKB-KW"/>
</dbReference>
<proteinExistence type="predicted"/>
<comment type="caution">
    <text evidence="4">The sequence shown here is derived from an EMBL/GenBank/DDBJ whole genome shotgun (WGS) entry which is preliminary data.</text>
</comment>